<comment type="caution">
    <text evidence="3">The sequence shown here is derived from an EMBL/GenBank/DDBJ whole genome shotgun (WGS) entry which is preliminary data.</text>
</comment>
<evidence type="ECO:0000259" key="2">
    <source>
        <dbReference type="Pfam" id="PF13406"/>
    </source>
</evidence>
<reference evidence="3 4" key="2">
    <citation type="submission" date="2019-09" db="EMBL/GenBank/DDBJ databases">
        <title>Mesorhizobium sp. MaA-C15 isolated from Microcystis aeruginosa.</title>
        <authorList>
            <person name="Jeong S.E."/>
            <person name="Jin H.M."/>
            <person name="Jeon C.O."/>
        </authorList>
    </citation>
    <scope>NUCLEOTIDE SEQUENCE [LARGE SCALE GENOMIC DNA]</scope>
    <source>
        <strain evidence="3 4">MaA-C15</strain>
    </source>
</reference>
<dbReference type="Pfam" id="PF01471">
    <property type="entry name" value="PG_binding_1"/>
    <property type="match status" value="1"/>
</dbReference>
<dbReference type="GO" id="GO:0009253">
    <property type="term" value="P:peptidoglycan catabolic process"/>
    <property type="evidence" value="ECO:0007669"/>
    <property type="project" value="TreeGrafter"/>
</dbReference>
<dbReference type="OrthoDB" id="9808544at2"/>
<dbReference type="Gene3D" id="1.10.530.10">
    <property type="match status" value="1"/>
</dbReference>
<dbReference type="GO" id="GO:0008933">
    <property type="term" value="F:peptidoglycan lytic transglycosylase activity"/>
    <property type="evidence" value="ECO:0007669"/>
    <property type="project" value="TreeGrafter"/>
</dbReference>
<dbReference type="CDD" id="cd13399">
    <property type="entry name" value="Slt35-like"/>
    <property type="match status" value="1"/>
</dbReference>
<name>A0A5D4GPF1_9HYPH</name>
<accession>A0A5D4GPF1</accession>
<dbReference type="PANTHER" id="PTHR30163:SF8">
    <property type="entry name" value="LYTIC MUREIN TRANSGLYCOSYLASE"/>
    <property type="match status" value="1"/>
</dbReference>
<dbReference type="InterPro" id="IPR031304">
    <property type="entry name" value="SLT_2"/>
</dbReference>
<evidence type="ECO:0000313" key="3">
    <source>
        <dbReference type="EMBL" id="TYR30188.1"/>
    </source>
</evidence>
<evidence type="ECO:0000259" key="1">
    <source>
        <dbReference type="Pfam" id="PF01471"/>
    </source>
</evidence>
<dbReference type="FunFam" id="1.10.8.350:FF:000001">
    <property type="entry name" value="Lytic murein transglycosylase B"/>
    <property type="match status" value="1"/>
</dbReference>
<dbReference type="AlphaFoldDB" id="A0A5D4GPF1"/>
<dbReference type="InterPro" id="IPR036365">
    <property type="entry name" value="PGBD-like_sf"/>
</dbReference>
<sequence length="422" mass="46585">MVPPEQQAIGGMNMANATAGRFASFLKTAGLTLALVVSAQIAPASADAQFQRWVSQFRSTATSSGISGAIFDRAFSGVTAPDPEVLQLAQNQPEFNAPVWQYFDNQITDESVGNGRRMAQQHRRTLDAVEQRFGVDRNVVLAIWSIESRYGEALNNPRIVRNIVRSLSTLAYADQRRQKFARSQLIAALKILQNGDVDVSQMTGSWAGAMGHTQFIPTSYQTWAVDMDGNGKRDIWNSIPDALGSAANLLRQNGWRPGHAWGYEVTLPAGRKFPGGRQTLAQWQAMGVVRANGQAYPRMNDQAELKVLEGRDGPAFLVLHNFNMLKRYNNSDRYALAVGLLSDQIAGHGQLSRDWNRPFTRLSFVETQELQKRLSAHGYYDGEIDGRIGPASREAIKALQGRIGMSADGHPSKELLTRLRGQ</sequence>
<dbReference type="InterPro" id="IPR002477">
    <property type="entry name" value="Peptidoglycan-bd-like"/>
</dbReference>
<proteinExistence type="predicted"/>
<organism evidence="3 4">
    <name type="scientific">Neoaquamicrobium microcysteis</name>
    <dbReference type="NCBI Taxonomy" id="2682781"/>
    <lineage>
        <taxon>Bacteria</taxon>
        <taxon>Pseudomonadati</taxon>
        <taxon>Pseudomonadota</taxon>
        <taxon>Alphaproteobacteria</taxon>
        <taxon>Hyphomicrobiales</taxon>
        <taxon>Phyllobacteriaceae</taxon>
        <taxon>Neoaquamicrobium</taxon>
    </lineage>
</organism>
<dbReference type="InterPro" id="IPR023346">
    <property type="entry name" value="Lysozyme-like_dom_sf"/>
</dbReference>
<dbReference type="Gene3D" id="1.10.101.10">
    <property type="entry name" value="PGBD-like superfamily/PGBD"/>
    <property type="match status" value="1"/>
</dbReference>
<dbReference type="PANTHER" id="PTHR30163">
    <property type="entry name" value="MEMBRANE-BOUND LYTIC MUREIN TRANSGLYCOSYLASE B"/>
    <property type="match status" value="1"/>
</dbReference>
<reference evidence="3 4" key="1">
    <citation type="submission" date="2019-08" db="EMBL/GenBank/DDBJ databases">
        <authorList>
            <person name="Seo Y.L."/>
        </authorList>
    </citation>
    <scope>NUCLEOTIDE SEQUENCE [LARGE SCALE GENOMIC DNA]</scope>
    <source>
        <strain evidence="3 4">MaA-C15</strain>
    </source>
</reference>
<dbReference type="Gene3D" id="1.10.8.350">
    <property type="entry name" value="Bacterial muramidase"/>
    <property type="match status" value="1"/>
</dbReference>
<feature type="domain" description="Peptidoglycan binding-like" evidence="1">
    <location>
        <begin position="367"/>
        <end position="419"/>
    </location>
</feature>
<dbReference type="SUPFAM" id="SSF47090">
    <property type="entry name" value="PGBD-like"/>
    <property type="match status" value="1"/>
</dbReference>
<protein>
    <submittedName>
        <fullName evidence="3">Lytic murein transglycosylase</fullName>
    </submittedName>
</protein>
<evidence type="ECO:0000313" key="4">
    <source>
        <dbReference type="Proteomes" id="UP000323258"/>
    </source>
</evidence>
<dbReference type="Pfam" id="PF13406">
    <property type="entry name" value="SLT_2"/>
    <property type="match status" value="1"/>
</dbReference>
<dbReference type="NCBIfam" id="TIGR02283">
    <property type="entry name" value="MltB_2"/>
    <property type="match status" value="1"/>
</dbReference>
<dbReference type="SUPFAM" id="SSF53955">
    <property type="entry name" value="Lysozyme-like"/>
    <property type="match status" value="1"/>
</dbReference>
<dbReference type="EMBL" id="VSZS01000067">
    <property type="protein sequence ID" value="TYR30188.1"/>
    <property type="molecule type" value="Genomic_DNA"/>
</dbReference>
<dbReference type="InterPro" id="IPR011970">
    <property type="entry name" value="MltB_2"/>
</dbReference>
<dbReference type="InterPro" id="IPR043426">
    <property type="entry name" value="MltB-like"/>
</dbReference>
<dbReference type="InterPro" id="IPR036366">
    <property type="entry name" value="PGBDSf"/>
</dbReference>
<dbReference type="Proteomes" id="UP000323258">
    <property type="component" value="Unassembled WGS sequence"/>
</dbReference>
<gene>
    <name evidence="3" type="ORF">FY036_20110</name>
</gene>
<feature type="domain" description="Transglycosylase SLT" evidence="2">
    <location>
        <begin position="49"/>
        <end position="343"/>
    </location>
</feature>
<keyword evidence="4" id="KW-1185">Reference proteome</keyword>